<organism evidence="13 14">
    <name type="scientific">Paracholeplasma manati</name>
    <dbReference type="NCBI Taxonomy" id="591373"/>
    <lineage>
        <taxon>Bacteria</taxon>
        <taxon>Bacillati</taxon>
        <taxon>Mycoplasmatota</taxon>
        <taxon>Mollicutes</taxon>
        <taxon>Acholeplasmatales</taxon>
        <taxon>Acholeplasmataceae</taxon>
        <taxon>Paracholeplasma</taxon>
    </lineage>
</organism>
<feature type="binding site" evidence="11">
    <location>
        <position position="521"/>
    </location>
    <ligand>
        <name>Zn(2+)</name>
        <dbReference type="ChEBI" id="CHEBI:29105"/>
        <label>1</label>
    </ligand>
</feature>
<dbReference type="SUPFAM" id="SSF52540">
    <property type="entry name" value="P-loop containing nucleoside triphosphate hydrolases"/>
    <property type="match status" value="1"/>
</dbReference>
<dbReference type="SMART" id="SM00487">
    <property type="entry name" value="DEXDc"/>
    <property type="match status" value="1"/>
</dbReference>
<dbReference type="InterPro" id="IPR040498">
    <property type="entry name" value="PriA_CRR"/>
</dbReference>
<evidence type="ECO:0000256" key="2">
    <source>
        <dbReference type="ARBA" id="ARBA00022705"/>
    </source>
</evidence>
<comment type="cofactor">
    <cofactor evidence="11">
        <name>Zn(2+)</name>
        <dbReference type="ChEBI" id="CHEBI:29105"/>
    </cofactor>
    <text evidence="11">Binds 2 zinc ions per subunit.</text>
</comment>
<dbReference type="Proteomes" id="UP001177160">
    <property type="component" value="Unassembled WGS sequence"/>
</dbReference>
<dbReference type="InterPro" id="IPR042115">
    <property type="entry name" value="PriA_3primeBD_sf"/>
</dbReference>
<keyword evidence="4 11" id="KW-0547">Nucleotide-binding</keyword>
<evidence type="ECO:0000256" key="11">
    <source>
        <dbReference type="HAMAP-Rule" id="MF_00983"/>
    </source>
</evidence>
<comment type="function">
    <text evidence="11">Initiates the restart of stalled replication forks, which reloads the replicative helicase on sites other than the origin of replication. Recognizes and binds to abandoned replication forks and remodels them to uncover a helicase loading site. Promotes assembly of the primosome at these replication forks.</text>
</comment>
<dbReference type="RefSeq" id="WP_263608603.1">
    <property type="nucleotide sequence ID" value="NZ_JAOVQM010000004.1"/>
</dbReference>
<evidence type="ECO:0000256" key="5">
    <source>
        <dbReference type="ARBA" id="ARBA00022801"/>
    </source>
</evidence>
<evidence type="ECO:0000256" key="3">
    <source>
        <dbReference type="ARBA" id="ARBA00022723"/>
    </source>
</evidence>
<reference evidence="13" key="1">
    <citation type="submission" date="2022-09" db="EMBL/GenBank/DDBJ databases">
        <title>Novel Mycoplasma species identified in domestic and wild animals.</title>
        <authorList>
            <person name="Volokhov D.V."/>
            <person name="Furtak V.A."/>
            <person name="Zagorodnyaya T.A."/>
        </authorList>
    </citation>
    <scope>NUCLEOTIDE SEQUENCE</scope>
    <source>
        <strain evidence="13">Oakley</strain>
    </source>
</reference>
<feature type="binding site" evidence="11">
    <location>
        <position position="508"/>
    </location>
    <ligand>
        <name>Zn(2+)</name>
        <dbReference type="ChEBI" id="CHEBI:29105"/>
        <label>2</label>
    </ligand>
</feature>
<keyword evidence="5 11" id="KW-0378">Hydrolase</keyword>
<evidence type="ECO:0000256" key="9">
    <source>
        <dbReference type="ARBA" id="ARBA00023125"/>
    </source>
</evidence>
<dbReference type="Pfam" id="PF00270">
    <property type="entry name" value="DEAD"/>
    <property type="match status" value="1"/>
</dbReference>
<keyword evidence="1 11" id="KW-0639">Primosome</keyword>
<keyword evidence="9 11" id="KW-0238">DNA-binding</keyword>
<comment type="similarity">
    <text evidence="11">Belongs to the helicase family. PriA subfamily.</text>
</comment>
<feature type="binding site" evidence="11">
    <location>
        <position position="505"/>
    </location>
    <ligand>
        <name>Zn(2+)</name>
        <dbReference type="ChEBI" id="CHEBI:29105"/>
        <label>2</label>
    </ligand>
</feature>
<dbReference type="SMART" id="SM00490">
    <property type="entry name" value="HELICc"/>
    <property type="match status" value="1"/>
</dbReference>
<dbReference type="Pfam" id="PF18074">
    <property type="entry name" value="PriA_C"/>
    <property type="match status" value="1"/>
</dbReference>
<dbReference type="NCBIfam" id="TIGR00595">
    <property type="entry name" value="priA"/>
    <property type="match status" value="1"/>
</dbReference>
<dbReference type="PROSITE" id="PS51192">
    <property type="entry name" value="HELICASE_ATP_BIND_1"/>
    <property type="match status" value="1"/>
</dbReference>
<keyword evidence="3 11" id="KW-0479">Metal-binding</keyword>
<evidence type="ECO:0000256" key="7">
    <source>
        <dbReference type="ARBA" id="ARBA00022833"/>
    </source>
</evidence>
<evidence type="ECO:0000259" key="12">
    <source>
        <dbReference type="PROSITE" id="PS51192"/>
    </source>
</evidence>
<keyword evidence="6 11" id="KW-0347">Helicase</keyword>
<dbReference type="InterPro" id="IPR041236">
    <property type="entry name" value="PriA_C"/>
</dbReference>
<keyword evidence="7 11" id="KW-0862">Zinc</keyword>
<dbReference type="Pfam" id="PF17764">
    <property type="entry name" value="PriA_3primeBD"/>
    <property type="match status" value="1"/>
</dbReference>
<evidence type="ECO:0000256" key="1">
    <source>
        <dbReference type="ARBA" id="ARBA00022515"/>
    </source>
</evidence>
<protein>
    <recommendedName>
        <fullName evidence="11">Replication restart protein PriA</fullName>
    </recommendedName>
    <alternativeName>
        <fullName evidence="11">ATP-dependent DNA helicase PriA</fullName>
        <ecNumber evidence="11">5.6.2.4</ecNumber>
    </alternativeName>
    <alternativeName>
        <fullName evidence="11">DNA 3'-5' helicase PriA</fullName>
    </alternativeName>
</protein>
<keyword evidence="2 11" id="KW-0235">DNA replication</keyword>
<dbReference type="Pfam" id="PF18319">
    <property type="entry name" value="Zn_ribbon_PriA"/>
    <property type="match status" value="1"/>
</dbReference>
<dbReference type="Gene3D" id="3.40.1440.60">
    <property type="entry name" value="PriA, 3(prime) DNA-binding domain"/>
    <property type="match status" value="1"/>
</dbReference>
<feature type="binding site" evidence="11">
    <location>
        <position position="481"/>
    </location>
    <ligand>
        <name>Zn(2+)</name>
        <dbReference type="ChEBI" id="CHEBI:29105"/>
        <label>1</label>
    </ligand>
</feature>
<dbReference type="EMBL" id="JAOVQM010000004">
    <property type="protein sequence ID" value="MCV2232416.1"/>
    <property type="molecule type" value="Genomic_DNA"/>
</dbReference>
<feature type="binding site" evidence="11">
    <location>
        <position position="490"/>
    </location>
    <ligand>
        <name>Zn(2+)</name>
        <dbReference type="ChEBI" id="CHEBI:29105"/>
        <label>2</label>
    </ligand>
</feature>
<keyword evidence="10 11" id="KW-0413">Isomerase</keyword>
<gene>
    <name evidence="11 13" type="primary">priA</name>
    <name evidence="13" type="ORF">N7548_06215</name>
</gene>
<dbReference type="InterPro" id="IPR027417">
    <property type="entry name" value="P-loop_NTPase"/>
</dbReference>
<evidence type="ECO:0000313" key="13">
    <source>
        <dbReference type="EMBL" id="MCV2232416.1"/>
    </source>
</evidence>
<dbReference type="InterPro" id="IPR014001">
    <property type="entry name" value="Helicase_ATP-bd"/>
</dbReference>
<dbReference type="InterPro" id="IPR005259">
    <property type="entry name" value="PriA"/>
</dbReference>
<feature type="domain" description="Helicase ATP-binding" evidence="12">
    <location>
        <begin position="254"/>
        <end position="417"/>
    </location>
</feature>
<dbReference type="InterPro" id="IPR001650">
    <property type="entry name" value="Helicase_C-like"/>
</dbReference>
<feature type="binding site" evidence="11">
    <location>
        <position position="518"/>
    </location>
    <ligand>
        <name>Zn(2+)</name>
        <dbReference type="ChEBI" id="CHEBI:29105"/>
        <label>1</label>
    </ligand>
</feature>
<evidence type="ECO:0000256" key="6">
    <source>
        <dbReference type="ARBA" id="ARBA00022806"/>
    </source>
</evidence>
<sequence length="757" mass="86460">MIAEVMLDLKTTQILSAYDYLIPDTLKGFLVVGMRVVVPFGSTTRVGLITGIKPTSLDATKSIIEPFDLEPLITKEQLHLIDYLEKQAMIPKHIAYDKVVPNVLKIDYTKKVHVLQRHLLKSPLLELLTKDHSVFQKTWMKHYHAFKTAESKKIISIETFIEQKKSIQMMISYEATDFKPKTPKQQALWHFLSTERTIDDILSEGYTKAMLKILIEQGSVSTKSIEKISTHRSWIAQDHKVLTTEQNQAIEDIATAFKTYQRFLLKGVSASGKTEVFLQLCRKLQQTNQQALIVTLDEALVEQMADYISPYLSVSKIHSGLTEQQKLDAYRAVQLGASDVLITTPFGMFTPFQSLGLIVADEAQDSIYLDYAKTVHGLDVLVERAKYHKVPLVYASATPPVQLLYDAQMGKLNWIELTEKVYQTEDDVIVVDMKKELENGNLSMLSKTLHEAISQTLRNRQQVLILANRQGYAPYVMCRSCGHVPTCEKCDTPLVYHKEKHKLKCHHCGYTIPPVYVCDACGSEKIKPVGIAIEQVESHIKMAFPRAKVSRLDADNTTKKGVYIDTIKAFKDKEIDILIGTQMISKGHDFDIPLVGILLIDSMLKAPTYLANERTYQLIRQTMGRAGRKQAGLSIIQTYQPNHFVIKTIQDESAFYEQELNRRMLAKNPPYTQLLTLVFRGKTSEQTEKAIQRLKQTVLARYSQFEIIGPSEYQQHTYKLMIKTQKRQDLSTLIEWIKKTYENPSLSISFYRYNDEV</sequence>
<dbReference type="PANTHER" id="PTHR30580">
    <property type="entry name" value="PRIMOSOMAL PROTEIN N"/>
    <property type="match status" value="1"/>
</dbReference>
<evidence type="ECO:0000313" key="14">
    <source>
        <dbReference type="Proteomes" id="UP001177160"/>
    </source>
</evidence>
<dbReference type="EC" id="5.6.2.4" evidence="11"/>
<evidence type="ECO:0000256" key="8">
    <source>
        <dbReference type="ARBA" id="ARBA00022840"/>
    </source>
</evidence>
<keyword evidence="14" id="KW-1185">Reference proteome</keyword>
<dbReference type="PANTHER" id="PTHR30580:SF0">
    <property type="entry name" value="PRIMOSOMAL PROTEIN N"/>
    <property type="match status" value="1"/>
</dbReference>
<keyword evidence="8 11" id="KW-0067">ATP-binding</keyword>
<evidence type="ECO:0000256" key="4">
    <source>
        <dbReference type="ARBA" id="ARBA00022741"/>
    </source>
</evidence>
<dbReference type="InterPro" id="IPR011545">
    <property type="entry name" value="DEAD/DEAH_box_helicase_dom"/>
</dbReference>
<name>A0ABT2Y6Q1_9MOLU</name>
<dbReference type="InterPro" id="IPR041222">
    <property type="entry name" value="PriA_3primeBD"/>
</dbReference>
<comment type="caution">
    <text evidence="13">The sequence shown here is derived from an EMBL/GenBank/DDBJ whole genome shotgun (WGS) entry which is preliminary data.</text>
</comment>
<dbReference type="HAMAP" id="MF_00983">
    <property type="entry name" value="PriA"/>
    <property type="match status" value="1"/>
</dbReference>
<dbReference type="Gene3D" id="3.40.50.300">
    <property type="entry name" value="P-loop containing nucleotide triphosphate hydrolases"/>
    <property type="match status" value="2"/>
</dbReference>
<proteinExistence type="inferred from homology"/>
<feature type="binding site" evidence="11">
    <location>
        <position position="487"/>
    </location>
    <ligand>
        <name>Zn(2+)</name>
        <dbReference type="ChEBI" id="CHEBI:29105"/>
        <label>2</label>
    </ligand>
</feature>
<accession>A0ABT2Y6Q1</accession>
<comment type="subunit">
    <text evidence="11">Component of the replication restart primosome.</text>
</comment>
<comment type="catalytic activity">
    <reaction evidence="11">
        <text>Couples ATP hydrolysis with the unwinding of duplex DNA by translocating in the 3'-5' direction.</text>
        <dbReference type="EC" id="5.6.2.4"/>
    </reaction>
</comment>
<comment type="catalytic activity">
    <reaction evidence="11">
        <text>ATP + H2O = ADP + phosphate + H(+)</text>
        <dbReference type="Rhea" id="RHEA:13065"/>
        <dbReference type="ChEBI" id="CHEBI:15377"/>
        <dbReference type="ChEBI" id="CHEBI:15378"/>
        <dbReference type="ChEBI" id="CHEBI:30616"/>
        <dbReference type="ChEBI" id="CHEBI:43474"/>
        <dbReference type="ChEBI" id="CHEBI:456216"/>
        <dbReference type="EC" id="5.6.2.4"/>
    </reaction>
</comment>
<evidence type="ECO:0000256" key="10">
    <source>
        <dbReference type="ARBA" id="ARBA00023235"/>
    </source>
</evidence>
<feature type="binding site" evidence="11">
    <location>
        <position position="478"/>
    </location>
    <ligand>
        <name>Zn(2+)</name>
        <dbReference type="ChEBI" id="CHEBI:29105"/>
        <label>1</label>
    </ligand>
</feature>